<proteinExistence type="inferred from homology"/>
<dbReference type="PANTHER" id="PTHR43701:SF12">
    <property type="entry name" value="MEMBRANE TRANSPORTER PROTEIN YTNM-RELATED"/>
    <property type="match status" value="1"/>
</dbReference>
<dbReference type="InterPro" id="IPR051598">
    <property type="entry name" value="TSUP/Inactive_protease-like"/>
</dbReference>
<comment type="caution">
    <text evidence="6">The sequence shown here is derived from an EMBL/GenBank/DDBJ whole genome shotgun (WGS) entry which is preliminary data.</text>
</comment>
<feature type="transmembrane region" description="Helical" evidence="5">
    <location>
        <begin position="261"/>
        <end position="279"/>
    </location>
</feature>
<sequence length="281" mass="30037">MDMELTLTMLLVVVALAFVGEYVDSTLGMGYGTTLTPVLLCMGFSPLQIIPAVLLSELFTGLLAGFTHHAMGNVTLLPKTMSLRLIGRRMREAGLVSSLSQSLPLHLKVTLVIASCSIVGTVSSVMLALNLPKFYLKLYIGVLVFVIGVVILATINRSFAFSWKRIVGLGLLASFNKGISGGGYGPVVTGGQLLAGVDGKNAIGITSLAEGLTCVVGVLMYWIHPQDIDWRLAPWLCIGALLSVPFSAWTVRVIKTTRLRLAIGVITLILGITTIWQTLAH</sequence>
<dbReference type="Proteomes" id="UP001238163">
    <property type="component" value="Unassembled WGS sequence"/>
</dbReference>
<feature type="transmembrane region" description="Helical" evidence="5">
    <location>
        <begin position="35"/>
        <end position="54"/>
    </location>
</feature>
<comment type="similarity">
    <text evidence="5">Belongs to the 4-toluene sulfonate uptake permease (TSUP) (TC 2.A.102) family.</text>
</comment>
<dbReference type="RefSeq" id="WP_307264130.1">
    <property type="nucleotide sequence ID" value="NZ_JAUSVL010000001.1"/>
</dbReference>
<gene>
    <name evidence="6" type="ORF">J3R75_003503</name>
</gene>
<dbReference type="InterPro" id="IPR002781">
    <property type="entry name" value="TM_pro_TauE-like"/>
</dbReference>
<evidence type="ECO:0000256" key="3">
    <source>
        <dbReference type="ARBA" id="ARBA00022989"/>
    </source>
</evidence>
<dbReference type="EMBL" id="JAUSVL010000001">
    <property type="protein sequence ID" value="MDQ0291396.1"/>
    <property type="molecule type" value="Genomic_DNA"/>
</dbReference>
<keyword evidence="7" id="KW-1185">Reference proteome</keyword>
<evidence type="ECO:0000256" key="4">
    <source>
        <dbReference type="ARBA" id="ARBA00023136"/>
    </source>
</evidence>
<protein>
    <recommendedName>
        <fullName evidence="5">Probable membrane transporter protein</fullName>
    </recommendedName>
</protein>
<reference evidence="6" key="1">
    <citation type="submission" date="2023-07" db="EMBL/GenBank/DDBJ databases">
        <title>Genomic Encyclopedia of Type Strains, Phase IV (KMG-IV): sequencing the most valuable type-strain genomes for metagenomic binning, comparative biology and taxonomic classification.</title>
        <authorList>
            <person name="Goeker M."/>
        </authorList>
    </citation>
    <scope>NUCLEOTIDE SEQUENCE</scope>
    <source>
        <strain evidence="6">DSM 24202</strain>
    </source>
</reference>
<keyword evidence="2 5" id="KW-0812">Transmembrane</keyword>
<feature type="transmembrane region" description="Helical" evidence="5">
    <location>
        <begin position="134"/>
        <end position="155"/>
    </location>
</feature>
<dbReference type="Pfam" id="PF01925">
    <property type="entry name" value="TauE"/>
    <property type="match status" value="1"/>
</dbReference>
<name>A0AAE3VJD8_9BACT</name>
<feature type="transmembrane region" description="Helical" evidence="5">
    <location>
        <begin position="230"/>
        <end position="249"/>
    </location>
</feature>
<evidence type="ECO:0000256" key="2">
    <source>
        <dbReference type="ARBA" id="ARBA00022692"/>
    </source>
</evidence>
<evidence type="ECO:0000313" key="6">
    <source>
        <dbReference type="EMBL" id="MDQ0291396.1"/>
    </source>
</evidence>
<dbReference type="GO" id="GO:0005886">
    <property type="term" value="C:plasma membrane"/>
    <property type="evidence" value="ECO:0007669"/>
    <property type="project" value="UniProtKB-SubCell"/>
</dbReference>
<evidence type="ECO:0000256" key="1">
    <source>
        <dbReference type="ARBA" id="ARBA00004141"/>
    </source>
</evidence>
<feature type="transmembrane region" description="Helical" evidence="5">
    <location>
        <begin position="6"/>
        <end position="23"/>
    </location>
</feature>
<comment type="subcellular location">
    <subcellularLocation>
        <location evidence="5">Cell membrane</location>
        <topology evidence="5">Multi-pass membrane protein</topology>
    </subcellularLocation>
    <subcellularLocation>
        <location evidence="1">Membrane</location>
        <topology evidence="1">Multi-pass membrane protein</topology>
    </subcellularLocation>
</comment>
<evidence type="ECO:0000313" key="7">
    <source>
        <dbReference type="Proteomes" id="UP001238163"/>
    </source>
</evidence>
<keyword evidence="3 5" id="KW-1133">Transmembrane helix</keyword>
<accession>A0AAE3VJD8</accession>
<dbReference type="AlphaFoldDB" id="A0AAE3VJD8"/>
<organism evidence="6 7">
    <name type="scientific">Oligosphaera ethanolica</name>
    <dbReference type="NCBI Taxonomy" id="760260"/>
    <lineage>
        <taxon>Bacteria</taxon>
        <taxon>Pseudomonadati</taxon>
        <taxon>Lentisphaerota</taxon>
        <taxon>Oligosphaeria</taxon>
        <taxon>Oligosphaerales</taxon>
        <taxon>Oligosphaeraceae</taxon>
        <taxon>Oligosphaera</taxon>
    </lineage>
</organism>
<feature type="transmembrane region" description="Helical" evidence="5">
    <location>
        <begin position="107"/>
        <end position="128"/>
    </location>
</feature>
<feature type="transmembrane region" description="Helical" evidence="5">
    <location>
        <begin position="202"/>
        <end position="224"/>
    </location>
</feature>
<keyword evidence="5" id="KW-1003">Cell membrane</keyword>
<evidence type="ECO:0000256" key="5">
    <source>
        <dbReference type="RuleBase" id="RU363041"/>
    </source>
</evidence>
<dbReference type="PANTHER" id="PTHR43701">
    <property type="entry name" value="MEMBRANE TRANSPORTER PROTEIN MJ0441-RELATED"/>
    <property type="match status" value="1"/>
</dbReference>
<keyword evidence="4 5" id="KW-0472">Membrane</keyword>